<dbReference type="InterPro" id="IPR001261">
    <property type="entry name" value="ArgE/DapE_CS"/>
</dbReference>
<keyword evidence="2" id="KW-0479">Metal-binding</keyword>
<protein>
    <submittedName>
        <fullName evidence="7">Glutamate carboxypeptidase</fullName>
    </submittedName>
</protein>
<dbReference type="SUPFAM" id="SSF55031">
    <property type="entry name" value="Bacterial exopeptidase dimerisation domain"/>
    <property type="match status" value="1"/>
</dbReference>
<dbReference type="Pfam" id="PF07687">
    <property type="entry name" value="M20_dimer"/>
    <property type="match status" value="1"/>
</dbReference>
<evidence type="ECO:0000256" key="4">
    <source>
        <dbReference type="ARBA" id="ARBA00022833"/>
    </source>
</evidence>
<reference evidence="7" key="1">
    <citation type="submission" date="2021-01" db="EMBL/GenBank/DDBJ databases">
        <title>Whole genome shotgun sequence of Virgisporangium aliadipatigenens NBRC 105644.</title>
        <authorList>
            <person name="Komaki H."/>
            <person name="Tamura T."/>
        </authorList>
    </citation>
    <scope>NUCLEOTIDE SEQUENCE</scope>
    <source>
        <strain evidence="7">NBRC 105644</strain>
    </source>
</reference>
<evidence type="ECO:0000313" key="7">
    <source>
        <dbReference type="EMBL" id="GIJ45376.1"/>
    </source>
</evidence>
<dbReference type="RefSeq" id="WP_239152717.1">
    <property type="nucleotide sequence ID" value="NZ_BOPF01000007.1"/>
</dbReference>
<dbReference type="Gene3D" id="3.40.630.10">
    <property type="entry name" value="Zn peptidases"/>
    <property type="match status" value="1"/>
</dbReference>
<accession>A0A8J3YHV2</accession>
<dbReference type="PANTHER" id="PTHR43808:SF9">
    <property type="entry name" value="BLL0789 PROTEIN"/>
    <property type="match status" value="1"/>
</dbReference>
<feature type="active site" description="Proton acceptor" evidence="5">
    <location>
        <position position="135"/>
    </location>
</feature>
<dbReference type="InterPro" id="IPR011650">
    <property type="entry name" value="Peptidase_M20_dimer"/>
</dbReference>
<dbReference type="AlphaFoldDB" id="A0A8J3YHV2"/>
<dbReference type="EMBL" id="BOPF01000007">
    <property type="protein sequence ID" value="GIJ45376.1"/>
    <property type="molecule type" value="Genomic_DNA"/>
</dbReference>
<organism evidence="7 8">
    <name type="scientific">Virgisporangium aliadipatigenens</name>
    <dbReference type="NCBI Taxonomy" id="741659"/>
    <lineage>
        <taxon>Bacteria</taxon>
        <taxon>Bacillati</taxon>
        <taxon>Actinomycetota</taxon>
        <taxon>Actinomycetes</taxon>
        <taxon>Micromonosporales</taxon>
        <taxon>Micromonosporaceae</taxon>
        <taxon>Virgisporangium</taxon>
    </lineage>
</organism>
<evidence type="ECO:0000256" key="1">
    <source>
        <dbReference type="ARBA" id="ARBA00001947"/>
    </source>
</evidence>
<evidence type="ECO:0000256" key="5">
    <source>
        <dbReference type="PIRSR" id="PIRSR037238-1"/>
    </source>
</evidence>
<keyword evidence="4" id="KW-0862">Zinc</keyword>
<comment type="caution">
    <text evidence="7">The sequence shown here is derived from an EMBL/GenBank/DDBJ whole genome shotgun (WGS) entry which is preliminary data.</text>
</comment>
<keyword evidence="3" id="KW-0378">Hydrolase</keyword>
<sequence length="371" mass="38160">MHPLLHRMVERLPEMLAGIGTLVRCESPSADHDAVARSADVVTALGTPLLGGEPERIVLDGVTHLRWRKGTGDGVLLLGHHDTVWPVGSLESRPFHVENGILRGPGCFDMKAGLVMAMYAATELDDVTLLVTGDEELGSPSSRELVEEEAKRCVAALVLEASADGGALKTERKGIARFEVHAHGRAAHAGLEPEKGVNATVELAHQILAVSGLADPAAGTTVTPTLLTSGTSTNTVPAHGDFAIDVRARTVAEQNRIDAALHALRPALDGATLTVVAGPSRPPLESAASQALYARAVALAAELGLPPLTRAAVGGGSDGNLTAGVGVPTLDGLGAVGGGAHADHEHVLVAELPGRAALVTALALDLTESRR</sequence>
<evidence type="ECO:0000313" key="8">
    <source>
        <dbReference type="Proteomes" id="UP000619260"/>
    </source>
</evidence>
<dbReference type="Gene3D" id="3.30.70.360">
    <property type="match status" value="1"/>
</dbReference>
<evidence type="ECO:0000256" key="3">
    <source>
        <dbReference type="ARBA" id="ARBA00022801"/>
    </source>
</evidence>
<dbReference type="CDD" id="cd03885">
    <property type="entry name" value="M20_CPDG2"/>
    <property type="match status" value="1"/>
</dbReference>
<dbReference type="InterPro" id="IPR050072">
    <property type="entry name" value="Peptidase_M20A"/>
</dbReference>
<dbReference type="InterPro" id="IPR002933">
    <property type="entry name" value="Peptidase_M20"/>
</dbReference>
<dbReference type="SUPFAM" id="SSF53187">
    <property type="entry name" value="Zn-dependent exopeptidases"/>
    <property type="match status" value="1"/>
</dbReference>
<dbReference type="PIRSF" id="PIRSF037238">
    <property type="entry name" value="Carboxypeptidase_G2"/>
    <property type="match status" value="1"/>
</dbReference>
<dbReference type="InterPro" id="IPR017150">
    <property type="entry name" value="Pept_M20_glutamate_carboxypep"/>
</dbReference>
<keyword evidence="8" id="KW-1185">Reference proteome</keyword>
<dbReference type="PROSITE" id="PS00758">
    <property type="entry name" value="ARGE_DAPE_CPG2_1"/>
    <property type="match status" value="1"/>
</dbReference>
<keyword evidence="7" id="KW-0645">Protease</keyword>
<gene>
    <name evidence="7" type="ORF">Val02_22620</name>
</gene>
<dbReference type="GO" id="GO:0004180">
    <property type="term" value="F:carboxypeptidase activity"/>
    <property type="evidence" value="ECO:0007669"/>
    <property type="project" value="UniProtKB-KW"/>
</dbReference>
<dbReference type="GO" id="GO:0046872">
    <property type="term" value="F:metal ion binding"/>
    <property type="evidence" value="ECO:0007669"/>
    <property type="project" value="UniProtKB-KW"/>
</dbReference>
<name>A0A8J3YHV2_9ACTN</name>
<dbReference type="Pfam" id="PF01546">
    <property type="entry name" value="Peptidase_M20"/>
    <property type="match status" value="1"/>
</dbReference>
<evidence type="ECO:0000259" key="6">
    <source>
        <dbReference type="Pfam" id="PF07687"/>
    </source>
</evidence>
<dbReference type="PANTHER" id="PTHR43808">
    <property type="entry name" value="ACETYLORNITHINE DEACETYLASE"/>
    <property type="match status" value="1"/>
</dbReference>
<feature type="active site" evidence="5">
    <location>
        <position position="82"/>
    </location>
</feature>
<feature type="domain" description="Peptidase M20 dimerisation" evidence="6">
    <location>
        <begin position="170"/>
        <end position="262"/>
    </location>
</feature>
<dbReference type="Proteomes" id="UP000619260">
    <property type="component" value="Unassembled WGS sequence"/>
</dbReference>
<evidence type="ECO:0000256" key="2">
    <source>
        <dbReference type="ARBA" id="ARBA00022723"/>
    </source>
</evidence>
<comment type="cofactor">
    <cofactor evidence="1">
        <name>Zn(2+)</name>
        <dbReference type="ChEBI" id="CHEBI:29105"/>
    </cofactor>
</comment>
<proteinExistence type="predicted"/>
<keyword evidence="7" id="KW-0121">Carboxypeptidase</keyword>
<dbReference type="InterPro" id="IPR036264">
    <property type="entry name" value="Bact_exopeptidase_dim_dom"/>
</dbReference>